<comment type="similarity">
    <text evidence="1">Belongs to the FAM229 family.</text>
</comment>
<keyword evidence="4" id="KW-1185">Reference proteome</keyword>
<dbReference type="InterPro" id="IPR028025">
    <property type="entry name" value="FAM229"/>
</dbReference>
<dbReference type="Pfam" id="PF14982">
    <property type="entry name" value="UPF0731"/>
    <property type="match status" value="1"/>
</dbReference>
<feature type="compositionally biased region" description="Basic residues" evidence="2">
    <location>
        <begin position="1"/>
        <end position="10"/>
    </location>
</feature>
<reference evidence="3" key="1">
    <citation type="submission" date="2022-03" db="EMBL/GenBank/DDBJ databases">
        <authorList>
            <person name="Alioto T."/>
            <person name="Alioto T."/>
            <person name="Gomez Garrido J."/>
        </authorList>
    </citation>
    <scope>NUCLEOTIDE SEQUENCE</scope>
</reference>
<evidence type="ECO:0000256" key="2">
    <source>
        <dbReference type="SAM" id="MobiDB-lite"/>
    </source>
</evidence>
<organism evidence="3 4">
    <name type="scientific">Pelobates cultripes</name>
    <name type="common">Western spadefoot toad</name>
    <dbReference type="NCBI Taxonomy" id="61616"/>
    <lineage>
        <taxon>Eukaryota</taxon>
        <taxon>Metazoa</taxon>
        <taxon>Chordata</taxon>
        <taxon>Craniata</taxon>
        <taxon>Vertebrata</taxon>
        <taxon>Euteleostomi</taxon>
        <taxon>Amphibia</taxon>
        <taxon>Batrachia</taxon>
        <taxon>Anura</taxon>
        <taxon>Pelobatoidea</taxon>
        <taxon>Pelobatidae</taxon>
        <taxon>Pelobates</taxon>
    </lineage>
</organism>
<evidence type="ECO:0000256" key="1">
    <source>
        <dbReference type="ARBA" id="ARBA00009958"/>
    </source>
</evidence>
<gene>
    <name evidence="3" type="ORF">PECUL_23A046207</name>
</gene>
<protein>
    <submittedName>
        <fullName evidence="3">Uncharacterized protein</fullName>
    </submittedName>
</protein>
<dbReference type="Proteomes" id="UP001295444">
    <property type="component" value="Chromosome 01"/>
</dbReference>
<dbReference type="AlphaFoldDB" id="A0AAD1R396"/>
<sequence length="168" mass="18561">MERACHRRAPGIKDMQRSPAEGGDCSSQSIEQEIQGNAASEEYPARSLWRCPGCHCLTVLHVPIDVFIATGRGLPIGSHLNVSKEGLLGRLPDLAGKYRPDPSVQCSVSQSRCRPLCLSCLQLCERIVQPASRSENSATGFPEQTRRDTQFPMKLAHNTLFLTRSSLW</sequence>
<accession>A0AAD1R396</accession>
<dbReference type="EMBL" id="OW240912">
    <property type="protein sequence ID" value="CAH2222255.1"/>
    <property type="molecule type" value="Genomic_DNA"/>
</dbReference>
<proteinExistence type="inferred from homology"/>
<dbReference type="PANTHER" id="PTHR35355:SF1">
    <property type="entry name" value="PROTEIN FAM229A"/>
    <property type="match status" value="1"/>
</dbReference>
<evidence type="ECO:0000313" key="4">
    <source>
        <dbReference type="Proteomes" id="UP001295444"/>
    </source>
</evidence>
<evidence type="ECO:0000313" key="3">
    <source>
        <dbReference type="EMBL" id="CAH2222255.1"/>
    </source>
</evidence>
<name>A0AAD1R396_PELCU</name>
<feature type="region of interest" description="Disordered" evidence="2">
    <location>
        <begin position="1"/>
        <end position="27"/>
    </location>
</feature>
<dbReference type="PANTHER" id="PTHR35355">
    <property type="entry name" value="PROTEIN FAM229A"/>
    <property type="match status" value="1"/>
</dbReference>